<proteinExistence type="predicted"/>
<evidence type="ECO:0000313" key="2">
    <source>
        <dbReference type="Proteomes" id="UP000246303"/>
    </source>
</evidence>
<dbReference type="Proteomes" id="UP000246303">
    <property type="component" value="Unassembled WGS sequence"/>
</dbReference>
<accession>A0A2V3DPD8</accession>
<dbReference type="OrthoDB" id="3390084at2"/>
<keyword evidence="2" id="KW-1185">Reference proteome</keyword>
<dbReference type="AlphaFoldDB" id="A0A2V3DPD8"/>
<gene>
    <name evidence="1" type="ORF">CVS29_16985</name>
</gene>
<organism evidence="1 2">
    <name type="scientific">Arthrobacter psychrochitiniphilus</name>
    <dbReference type="NCBI Taxonomy" id="291045"/>
    <lineage>
        <taxon>Bacteria</taxon>
        <taxon>Bacillati</taxon>
        <taxon>Actinomycetota</taxon>
        <taxon>Actinomycetes</taxon>
        <taxon>Micrococcales</taxon>
        <taxon>Micrococcaceae</taxon>
        <taxon>Arthrobacter</taxon>
    </lineage>
</organism>
<protein>
    <submittedName>
        <fullName evidence="1">Uncharacterized protein</fullName>
    </submittedName>
</protein>
<name>A0A2V3DPD8_9MICC</name>
<evidence type="ECO:0000313" key="1">
    <source>
        <dbReference type="EMBL" id="PXA64064.1"/>
    </source>
</evidence>
<sequence>MSYDLAVWEGEMPNSDYELNAALEMNMAILNLEPAPEPTTRIRTYVEALLARWPDLDFDNEDEDEDETPWADGPMMNNAAGPIIYFAMVYSKAEEAAEFAAQLASEHGLVCFDPQLEALRN</sequence>
<dbReference type="EMBL" id="QHLZ01000016">
    <property type="protein sequence ID" value="PXA64064.1"/>
    <property type="molecule type" value="Genomic_DNA"/>
</dbReference>
<comment type="caution">
    <text evidence="1">The sequence shown here is derived from an EMBL/GenBank/DDBJ whole genome shotgun (WGS) entry which is preliminary data.</text>
</comment>
<reference evidence="1 2" key="1">
    <citation type="submission" date="2018-05" db="EMBL/GenBank/DDBJ databases">
        <title>Genetic diversity of glacier-inhabiting Cryobacterium bacteria in China and description of Cryobacterium mengkeensis sp. nov. and Arthrobacter glacialis sp. nov.</title>
        <authorList>
            <person name="Liu Q."/>
            <person name="Xin Y.-H."/>
        </authorList>
    </citation>
    <scope>NUCLEOTIDE SEQUENCE [LARGE SCALE GENOMIC DNA]</scope>
    <source>
        <strain evidence="1 2">GP3</strain>
    </source>
</reference>